<dbReference type="Proteomes" id="UP000325116">
    <property type="component" value="Unassembled WGS sequence"/>
</dbReference>
<evidence type="ECO:0000313" key="2">
    <source>
        <dbReference type="Proteomes" id="UP000325116"/>
    </source>
</evidence>
<dbReference type="PROSITE" id="PS51257">
    <property type="entry name" value="PROKAR_LIPOPROTEIN"/>
    <property type="match status" value="1"/>
</dbReference>
<protein>
    <recommendedName>
        <fullName evidence="3">Lipoprotein</fullName>
    </recommendedName>
</protein>
<name>A0A5C8CHC8_9SPIR</name>
<dbReference type="AlphaFoldDB" id="A0A5C8CHC8"/>
<reference evidence="1 2" key="1">
    <citation type="journal article" date="1992" name="Lakartidningen">
        <title>[Penicillin V and not amoxicillin is the first choice preparation in acute otitis].</title>
        <authorList>
            <person name="Kamme C."/>
            <person name="Lundgren K."/>
            <person name="Prellner K."/>
        </authorList>
    </citation>
    <scope>NUCLEOTIDE SEQUENCE [LARGE SCALE GENOMIC DNA]</scope>
    <source>
        <strain evidence="1 2">W1</strain>
    </source>
</reference>
<organism evidence="1 2">
    <name type="scientific">Brachyspira aalborgi</name>
    <dbReference type="NCBI Taxonomy" id="29522"/>
    <lineage>
        <taxon>Bacteria</taxon>
        <taxon>Pseudomonadati</taxon>
        <taxon>Spirochaetota</taxon>
        <taxon>Spirochaetia</taxon>
        <taxon>Brachyspirales</taxon>
        <taxon>Brachyspiraceae</taxon>
        <taxon>Brachyspira</taxon>
    </lineage>
</organism>
<dbReference type="EMBL" id="SAXT01000003">
    <property type="protein sequence ID" value="TXJ12710.1"/>
    <property type="molecule type" value="Genomic_DNA"/>
</dbReference>
<sequence>MKLIKTTLLTLSIFILISCFNDKSNLDYVPVDSPKSFKVLGFCTPAPENALNSKYAIINKTIAEVNFDYANNNYYYRASKKLNDLFKLNNINISNKENISNNINAIIEELDFIIEDIESINIIIKNNSDNKKVILWNIENINYSLLSTSAKDNNFDIEKLALTLIKNKLNTNN</sequence>
<proteinExistence type="predicted"/>
<gene>
    <name evidence="1" type="ORF">EPJ80_03665</name>
</gene>
<evidence type="ECO:0000313" key="1">
    <source>
        <dbReference type="EMBL" id="TXJ12710.1"/>
    </source>
</evidence>
<dbReference type="RefSeq" id="WP_147757946.1">
    <property type="nucleotide sequence ID" value="NZ_SAXT01000003.1"/>
</dbReference>
<evidence type="ECO:0008006" key="3">
    <source>
        <dbReference type="Google" id="ProtNLM"/>
    </source>
</evidence>
<accession>A0A5C8CHC8</accession>
<comment type="caution">
    <text evidence="1">The sequence shown here is derived from an EMBL/GenBank/DDBJ whole genome shotgun (WGS) entry which is preliminary data.</text>
</comment>